<feature type="domain" description="HTH tetR-type" evidence="5">
    <location>
        <begin position="14"/>
        <end position="74"/>
    </location>
</feature>
<evidence type="ECO:0000313" key="7">
    <source>
        <dbReference type="Proteomes" id="UP000238362"/>
    </source>
</evidence>
<sequence length="204" mass="22124">MPESHPGLRERKKQQTRRALIETAYHLFERDGYEPTTVARIAEAAGVSTATFFNYFPSKEDLLFPDSEEILAAGLAAITRHAPGDDPVDVLAGAVRSMISATKSGTRDPAAELETRRLRLVLSVPQLRARLLERSFGTLRELAAALLAAYPDAFDEVEATAMLGAVFGAALAAGSVSVQRDELSEATLTRSVDLVTRALRAGWR</sequence>
<comment type="caution">
    <text evidence="6">The sequence shown here is derived from an EMBL/GenBank/DDBJ whole genome shotgun (WGS) entry which is preliminary data.</text>
</comment>
<dbReference type="EMBL" id="PVNH01000004">
    <property type="protein sequence ID" value="PRX48743.1"/>
    <property type="molecule type" value="Genomic_DNA"/>
</dbReference>
<dbReference type="InterPro" id="IPR009057">
    <property type="entry name" value="Homeodomain-like_sf"/>
</dbReference>
<evidence type="ECO:0000256" key="2">
    <source>
        <dbReference type="ARBA" id="ARBA00023125"/>
    </source>
</evidence>
<dbReference type="RefSeq" id="WP_106178820.1">
    <property type="nucleotide sequence ID" value="NZ_PVNH01000004.1"/>
</dbReference>
<keyword evidence="3" id="KW-0804">Transcription</keyword>
<dbReference type="PANTHER" id="PTHR30055:SF234">
    <property type="entry name" value="HTH-TYPE TRANSCRIPTIONAL REGULATOR BETI"/>
    <property type="match status" value="1"/>
</dbReference>
<dbReference type="InterPro" id="IPR001647">
    <property type="entry name" value="HTH_TetR"/>
</dbReference>
<evidence type="ECO:0000256" key="3">
    <source>
        <dbReference type="ARBA" id="ARBA00023163"/>
    </source>
</evidence>
<keyword evidence="7" id="KW-1185">Reference proteome</keyword>
<gene>
    <name evidence="6" type="ORF">B0I33_104561</name>
</gene>
<dbReference type="AlphaFoldDB" id="A0A2T0LXJ3"/>
<dbReference type="SUPFAM" id="SSF46689">
    <property type="entry name" value="Homeodomain-like"/>
    <property type="match status" value="1"/>
</dbReference>
<reference evidence="6 7" key="1">
    <citation type="submission" date="2018-03" db="EMBL/GenBank/DDBJ databases">
        <title>Genomic Encyclopedia of Type Strains, Phase III (KMG-III): the genomes of soil and plant-associated and newly described type strains.</title>
        <authorList>
            <person name="Whitman W."/>
        </authorList>
    </citation>
    <scope>NUCLEOTIDE SEQUENCE [LARGE SCALE GENOMIC DNA]</scope>
    <source>
        <strain evidence="6 7">CGMCC 4.7125</strain>
    </source>
</reference>
<organism evidence="6 7">
    <name type="scientific">Prauserella shujinwangii</name>
    <dbReference type="NCBI Taxonomy" id="1453103"/>
    <lineage>
        <taxon>Bacteria</taxon>
        <taxon>Bacillati</taxon>
        <taxon>Actinomycetota</taxon>
        <taxon>Actinomycetes</taxon>
        <taxon>Pseudonocardiales</taxon>
        <taxon>Pseudonocardiaceae</taxon>
        <taxon>Prauserella</taxon>
    </lineage>
</organism>
<dbReference type="GO" id="GO:0003700">
    <property type="term" value="F:DNA-binding transcription factor activity"/>
    <property type="evidence" value="ECO:0007669"/>
    <property type="project" value="TreeGrafter"/>
</dbReference>
<dbReference type="InterPro" id="IPR023772">
    <property type="entry name" value="DNA-bd_HTH_TetR-type_CS"/>
</dbReference>
<keyword evidence="2 4" id="KW-0238">DNA-binding</keyword>
<dbReference type="PROSITE" id="PS50977">
    <property type="entry name" value="HTH_TETR_2"/>
    <property type="match status" value="1"/>
</dbReference>
<evidence type="ECO:0000256" key="4">
    <source>
        <dbReference type="PROSITE-ProRule" id="PRU00335"/>
    </source>
</evidence>
<evidence type="ECO:0000256" key="1">
    <source>
        <dbReference type="ARBA" id="ARBA00023015"/>
    </source>
</evidence>
<dbReference type="InterPro" id="IPR041347">
    <property type="entry name" value="MftR_C"/>
</dbReference>
<dbReference type="Pfam" id="PF00440">
    <property type="entry name" value="TetR_N"/>
    <property type="match status" value="1"/>
</dbReference>
<dbReference type="PRINTS" id="PR00455">
    <property type="entry name" value="HTHTETR"/>
</dbReference>
<dbReference type="Pfam" id="PF17754">
    <property type="entry name" value="TetR_C_14"/>
    <property type="match status" value="1"/>
</dbReference>
<dbReference type="PROSITE" id="PS01081">
    <property type="entry name" value="HTH_TETR_1"/>
    <property type="match status" value="1"/>
</dbReference>
<dbReference type="Proteomes" id="UP000238362">
    <property type="component" value="Unassembled WGS sequence"/>
</dbReference>
<dbReference type="OrthoDB" id="3296001at2"/>
<dbReference type="PANTHER" id="PTHR30055">
    <property type="entry name" value="HTH-TYPE TRANSCRIPTIONAL REGULATOR RUTR"/>
    <property type="match status" value="1"/>
</dbReference>
<evidence type="ECO:0000313" key="6">
    <source>
        <dbReference type="EMBL" id="PRX48743.1"/>
    </source>
</evidence>
<protein>
    <submittedName>
        <fullName evidence="6">TetR family transcriptional regulator</fullName>
    </submittedName>
</protein>
<dbReference type="InterPro" id="IPR050109">
    <property type="entry name" value="HTH-type_TetR-like_transc_reg"/>
</dbReference>
<proteinExistence type="predicted"/>
<accession>A0A2T0LXJ3</accession>
<feature type="DNA-binding region" description="H-T-H motif" evidence="4">
    <location>
        <begin position="37"/>
        <end position="56"/>
    </location>
</feature>
<dbReference type="Gene3D" id="1.10.357.10">
    <property type="entry name" value="Tetracycline Repressor, domain 2"/>
    <property type="match status" value="1"/>
</dbReference>
<keyword evidence="1" id="KW-0805">Transcription regulation</keyword>
<dbReference type="GO" id="GO:0000976">
    <property type="term" value="F:transcription cis-regulatory region binding"/>
    <property type="evidence" value="ECO:0007669"/>
    <property type="project" value="TreeGrafter"/>
</dbReference>
<evidence type="ECO:0000259" key="5">
    <source>
        <dbReference type="PROSITE" id="PS50977"/>
    </source>
</evidence>
<name>A0A2T0LXJ3_9PSEU</name>